<dbReference type="AlphaFoldDB" id="A0A6P2DKD1"/>
<dbReference type="GO" id="GO:0032259">
    <property type="term" value="P:methylation"/>
    <property type="evidence" value="ECO:0007669"/>
    <property type="project" value="UniProtKB-KW"/>
</dbReference>
<dbReference type="KEGG" id="gms:SOIL9_76600"/>
<dbReference type="PANTHER" id="PTHR43861">
    <property type="entry name" value="TRANS-ACONITATE 2-METHYLTRANSFERASE-RELATED"/>
    <property type="match status" value="1"/>
</dbReference>
<dbReference type="PANTHER" id="PTHR43861:SF3">
    <property type="entry name" value="PUTATIVE (AFU_ORTHOLOGUE AFUA_2G14390)-RELATED"/>
    <property type="match status" value="1"/>
</dbReference>
<dbReference type="PROSITE" id="PS51257">
    <property type="entry name" value="PROKAR_LIPOPROTEIN"/>
    <property type="match status" value="1"/>
</dbReference>
<dbReference type="Proteomes" id="UP000464178">
    <property type="component" value="Chromosome"/>
</dbReference>
<reference evidence="4 5" key="1">
    <citation type="submission" date="2019-05" db="EMBL/GenBank/DDBJ databases">
        <authorList>
            <consortium name="Science for Life Laboratories"/>
        </authorList>
    </citation>
    <scope>NUCLEOTIDE SEQUENCE [LARGE SCALE GENOMIC DNA]</scope>
    <source>
        <strain evidence="4">Soil9</strain>
    </source>
</reference>
<dbReference type="GO" id="GO:0008168">
    <property type="term" value="F:methyltransferase activity"/>
    <property type="evidence" value="ECO:0007669"/>
    <property type="project" value="UniProtKB-KW"/>
</dbReference>
<accession>A0A6P2DKD1</accession>
<dbReference type="InterPro" id="IPR025714">
    <property type="entry name" value="Methyltranfer_dom"/>
</dbReference>
<keyword evidence="5" id="KW-1185">Reference proteome</keyword>
<evidence type="ECO:0000313" key="5">
    <source>
        <dbReference type="Proteomes" id="UP000464178"/>
    </source>
</evidence>
<evidence type="ECO:0000259" key="3">
    <source>
        <dbReference type="Pfam" id="PF13847"/>
    </source>
</evidence>
<dbReference type="Gene3D" id="3.40.50.150">
    <property type="entry name" value="Vaccinia Virus protein VP39"/>
    <property type="match status" value="1"/>
</dbReference>
<evidence type="ECO:0000256" key="2">
    <source>
        <dbReference type="SAM" id="SignalP"/>
    </source>
</evidence>
<sequence length="253" mass="28332">MKRVLAVGVVVALACGWGTALGAEDPPKAAPKREKPKYEYREEHDRDGIGKFYMGREIAHVMGYGAAGWLERKERIKEEDPEKLIKSLEIKEGMVVADVGAGSGYHTFMIAPLVGEKGKVIASDIQQEMLDLVTAKAKKQKVTNIETVKGTATDPKLPAGKVDLILMVDVYHEFEHPFEMAEKLVEALKPGGRLVFVEFRLEDDKVAIKLVHKMSERQVLKEMTPFPEMTHTKTVGTLPWQHVVIFTKKEPKK</sequence>
<dbReference type="InterPro" id="IPR029063">
    <property type="entry name" value="SAM-dependent_MTases_sf"/>
</dbReference>
<evidence type="ECO:0000256" key="1">
    <source>
        <dbReference type="ARBA" id="ARBA00022679"/>
    </source>
</evidence>
<keyword evidence="2" id="KW-0732">Signal</keyword>
<evidence type="ECO:0000313" key="4">
    <source>
        <dbReference type="EMBL" id="VTS02007.1"/>
    </source>
</evidence>
<dbReference type="RefSeq" id="WP_162672619.1">
    <property type="nucleotide sequence ID" value="NZ_LR593886.1"/>
</dbReference>
<feature type="chain" id="PRO_5026672536" description="Methyltransferase domain-containing protein" evidence="2">
    <location>
        <begin position="23"/>
        <end position="253"/>
    </location>
</feature>
<feature type="domain" description="Methyltransferase" evidence="3">
    <location>
        <begin position="90"/>
        <end position="219"/>
    </location>
</feature>
<feature type="signal peptide" evidence="2">
    <location>
        <begin position="1"/>
        <end position="22"/>
    </location>
</feature>
<keyword evidence="1 4" id="KW-0808">Transferase</keyword>
<dbReference type="CDD" id="cd02440">
    <property type="entry name" value="AdoMet_MTases"/>
    <property type="match status" value="1"/>
</dbReference>
<gene>
    <name evidence="4" type="ORF">SOIL9_76600</name>
</gene>
<proteinExistence type="predicted"/>
<organism evidence="4 5">
    <name type="scientific">Gemmata massiliana</name>
    <dbReference type="NCBI Taxonomy" id="1210884"/>
    <lineage>
        <taxon>Bacteria</taxon>
        <taxon>Pseudomonadati</taxon>
        <taxon>Planctomycetota</taxon>
        <taxon>Planctomycetia</taxon>
        <taxon>Gemmatales</taxon>
        <taxon>Gemmataceae</taxon>
        <taxon>Gemmata</taxon>
    </lineage>
</organism>
<dbReference type="SUPFAM" id="SSF53335">
    <property type="entry name" value="S-adenosyl-L-methionine-dependent methyltransferases"/>
    <property type="match status" value="1"/>
</dbReference>
<keyword evidence="4" id="KW-0489">Methyltransferase</keyword>
<dbReference type="EMBL" id="LR593886">
    <property type="protein sequence ID" value="VTS02007.1"/>
    <property type="molecule type" value="Genomic_DNA"/>
</dbReference>
<name>A0A6P2DKD1_9BACT</name>
<protein>
    <recommendedName>
        <fullName evidence="3">Methyltransferase domain-containing protein</fullName>
    </recommendedName>
</protein>
<dbReference type="Pfam" id="PF13847">
    <property type="entry name" value="Methyltransf_31"/>
    <property type="match status" value="1"/>
</dbReference>